<dbReference type="Gene3D" id="2.80.10.50">
    <property type="match status" value="1"/>
</dbReference>
<name>A0A6L2ZXI5_9LACT</name>
<dbReference type="PANTHER" id="PTHR10963:SF24">
    <property type="entry name" value="GLYCOSIDASE C21B10.07-RELATED"/>
    <property type="match status" value="1"/>
</dbReference>
<proteinExistence type="predicted"/>
<dbReference type="InterPro" id="IPR013320">
    <property type="entry name" value="ConA-like_dom_sf"/>
</dbReference>
<evidence type="ECO:0000259" key="1">
    <source>
        <dbReference type="PROSITE" id="PS51762"/>
    </source>
</evidence>
<organism evidence="2 3">
    <name type="scientific">Lactococcus garvieae</name>
    <dbReference type="NCBI Taxonomy" id="1363"/>
    <lineage>
        <taxon>Bacteria</taxon>
        <taxon>Bacillati</taxon>
        <taxon>Bacillota</taxon>
        <taxon>Bacilli</taxon>
        <taxon>Lactobacillales</taxon>
        <taxon>Streptococcaceae</taxon>
        <taxon>Lactococcus</taxon>
    </lineage>
</organism>
<dbReference type="PROSITE" id="PS51762">
    <property type="entry name" value="GH16_2"/>
    <property type="match status" value="1"/>
</dbReference>
<dbReference type="RefSeq" id="WP_176490447.1">
    <property type="nucleotide sequence ID" value="NZ_BLXU01000008.1"/>
</dbReference>
<dbReference type="SUPFAM" id="SSF49899">
    <property type="entry name" value="Concanavalin A-like lectins/glucanases"/>
    <property type="match status" value="1"/>
</dbReference>
<dbReference type="EMBL" id="BLXU01000008">
    <property type="protein sequence ID" value="GFO52217.1"/>
    <property type="molecule type" value="Genomic_DNA"/>
</dbReference>
<dbReference type="InterPro" id="IPR035992">
    <property type="entry name" value="Ricin_B-like_lectins"/>
</dbReference>
<dbReference type="InterPro" id="IPR000757">
    <property type="entry name" value="Beta-glucanase-like"/>
</dbReference>
<comment type="caution">
    <text evidence="2">The sequence shown here is derived from an EMBL/GenBank/DDBJ whole genome shotgun (WGS) entry which is preliminary data.</text>
</comment>
<dbReference type="PANTHER" id="PTHR10963">
    <property type="entry name" value="GLYCOSYL HYDROLASE-RELATED"/>
    <property type="match status" value="1"/>
</dbReference>
<dbReference type="CDD" id="cd00413">
    <property type="entry name" value="Glyco_hydrolase_16"/>
    <property type="match status" value="1"/>
</dbReference>
<protein>
    <recommendedName>
        <fullName evidence="1">GH16 domain-containing protein</fullName>
    </recommendedName>
</protein>
<dbReference type="CDD" id="cd23432">
    <property type="entry name" value="beta-trefoil_Ricin_EndoBetaGal-like"/>
    <property type="match status" value="1"/>
</dbReference>
<dbReference type="Gene3D" id="2.60.120.200">
    <property type="match status" value="1"/>
</dbReference>
<gene>
    <name evidence="2" type="ORF">ikelab_14920</name>
</gene>
<dbReference type="AlphaFoldDB" id="A0A6L2ZXI5"/>
<accession>A0A6L2ZXI5</accession>
<dbReference type="Proteomes" id="UP000504756">
    <property type="component" value="Unassembled WGS sequence"/>
</dbReference>
<evidence type="ECO:0000313" key="2">
    <source>
        <dbReference type="EMBL" id="GFO52217.1"/>
    </source>
</evidence>
<reference evidence="2 3" key="1">
    <citation type="submission" date="2020-06" db="EMBL/GenBank/DDBJ databases">
        <title>Draft genome sequence of Lactic acid bacteria from Okinawan-style tofu.</title>
        <authorList>
            <person name="Takara I."/>
            <person name="Ikematsu S."/>
        </authorList>
    </citation>
    <scope>NUCLEOTIDE SEQUENCE [LARGE SCALE GENOMIC DNA]</scope>
    <source>
        <strain evidence="3">lg38</strain>
    </source>
</reference>
<sequence length="463" mass="52378">MKKKILLAGAALGIASFGVQNVHGESKIPEKPGYHIDFQDDFDGHTLDKTKWTDSYLSHWADNKEDAKANYRIEDGVLKEYIDINQKPWAPTLDKDNYGYGTNGVKSSAIQSFNKNWIHNFSGSQKLMSPIPASEEMLGDAQTGGYATTYGYFEIRAKLSNAGGGGHQAWWLVGMQNDTNDWFNSKQTGEIDIIETFFDYSANVQRPVGTKGITEENRQKGIWQVATFGWNDPFFSTSWTDSTTATQGGAEAVVPGAVGVDSLMNEYHTYAVDWEPGSLKFYFDGQLFRTINESPDYPMGMILNIYTDAGSGKHNDVFPKEWAVDYVHVYKKDSGYDIPKQDLKNRQTGEFISLNSESDKVVLSNENGLNEKWQLIPKGKYYVIKNAETGELLHNENQTGYVEHGKVPETYYSEQWKKISIDGYVRLVNRWKPTQVINTEHNLGYLEVSDLQETAWSSQWLIE</sequence>
<dbReference type="Pfam" id="PF00722">
    <property type="entry name" value="Glyco_hydro_16"/>
    <property type="match status" value="1"/>
</dbReference>
<dbReference type="InterPro" id="IPR050546">
    <property type="entry name" value="Glycosyl_Hydrlase_16"/>
</dbReference>
<dbReference type="SUPFAM" id="SSF50370">
    <property type="entry name" value="Ricin B-like lectins"/>
    <property type="match status" value="1"/>
</dbReference>
<feature type="domain" description="GH16" evidence="1">
    <location>
        <begin position="15"/>
        <end position="335"/>
    </location>
</feature>
<evidence type="ECO:0000313" key="3">
    <source>
        <dbReference type="Proteomes" id="UP000504756"/>
    </source>
</evidence>
<dbReference type="GO" id="GO:0004553">
    <property type="term" value="F:hydrolase activity, hydrolyzing O-glycosyl compounds"/>
    <property type="evidence" value="ECO:0007669"/>
    <property type="project" value="InterPro"/>
</dbReference>
<dbReference type="GO" id="GO:0009251">
    <property type="term" value="P:glucan catabolic process"/>
    <property type="evidence" value="ECO:0007669"/>
    <property type="project" value="TreeGrafter"/>
</dbReference>